<feature type="compositionally biased region" description="Gly residues" evidence="2">
    <location>
        <begin position="1322"/>
        <end position="1345"/>
    </location>
</feature>
<feature type="domain" description="C2H2-type" evidence="3">
    <location>
        <begin position="478"/>
        <end position="503"/>
    </location>
</feature>
<evidence type="ECO:0000313" key="4">
    <source>
        <dbReference type="EMBL" id="ALC42389.1"/>
    </source>
</evidence>
<keyword evidence="5" id="KW-1185">Reference proteome</keyword>
<proteinExistence type="predicted"/>
<dbReference type="PROSITE" id="PS00028">
    <property type="entry name" value="ZINC_FINGER_C2H2_1"/>
    <property type="match status" value="1"/>
</dbReference>
<feature type="compositionally biased region" description="Basic and acidic residues" evidence="2">
    <location>
        <begin position="813"/>
        <end position="823"/>
    </location>
</feature>
<feature type="region of interest" description="Disordered" evidence="2">
    <location>
        <begin position="698"/>
        <end position="998"/>
    </location>
</feature>
<feature type="compositionally biased region" description="Low complexity" evidence="2">
    <location>
        <begin position="700"/>
        <end position="717"/>
    </location>
</feature>
<dbReference type="PROSITE" id="PS50157">
    <property type="entry name" value="ZINC_FINGER_C2H2_2"/>
    <property type="match status" value="1"/>
</dbReference>
<feature type="compositionally biased region" description="Low complexity" evidence="2">
    <location>
        <begin position="1220"/>
        <end position="1231"/>
    </location>
</feature>
<dbReference type="OMA" id="YLYPSEQ"/>
<dbReference type="GO" id="GO:0006357">
    <property type="term" value="P:regulation of transcription by RNA polymerase II"/>
    <property type="evidence" value="ECO:0007669"/>
    <property type="project" value="TreeGrafter"/>
</dbReference>
<feature type="compositionally biased region" description="Low complexity" evidence="2">
    <location>
        <begin position="725"/>
        <end position="745"/>
    </location>
</feature>
<protein>
    <submittedName>
        <fullName evidence="4">Sbb</fullName>
    </submittedName>
</protein>
<feature type="compositionally biased region" description="Pro residues" evidence="2">
    <location>
        <begin position="975"/>
        <end position="992"/>
    </location>
</feature>
<feature type="region of interest" description="Disordered" evidence="2">
    <location>
        <begin position="499"/>
        <end position="561"/>
    </location>
</feature>
<feature type="non-terminal residue" evidence="4">
    <location>
        <position position="1"/>
    </location>
</feature>
<dbReference type="GO" id="GO:0008270">
    <property type="term" value="F:zinc ion binding"/>
    <property type="evidence" value="ECO:0007669"/>
    <property type="project" value="UniProtKB-KW"/>
</dbReference>
<feature type="region of interest" description="Disordered" evidence="2">
    <location>
        <begin position="1"/>
        <end position="30"/>
    </location>
</feature>
<dbReference type="InterPro" id="IPR040010">
    <property type="entry name" value="ZN608/ZN609"/>
</dbReference>
<organism evidence="4 5">
    <name type="scientific">Drosophila busckii</name>
    <name type="common">Fruit fly</name>
    <dbReference type="NCBI Taxonomy" id="30019"/>
    <lineage>
        <taxon>Eukaryota</taxon>
        <taxon>Metazoa</taxon>
        <taxon>Ecdysozoa</taxon>
        <taxon>Arthropoda</taxon>
        <taxon>Hexapoda</taxon>
        <taxon>Insecta</taxon>
        <taxon>Pterygota</taxon>
        <taxon>Neoptera</taxon>
        <taxon>Endopterygota</taxon>
        <taxon>Diptera</taxon>
        <taxon>Brachycera</taxon>
        <taxon>Muscomorpha</taxon>
        <taxon>Ephydroidea</taxon>
        <taxon>Drosophilidae</taxon>
        <taxon>Drosophila</taxon>
    </lineage>
</organism>
<gene>
    <name evidence="4" type="ORF">Dbus_chr2Rg1968</name>
</gene>
<keyword evidence="1" id="KW-0479">Metal-binding</keyword>
<dbReference type="InterPro" id="IPR013087">
    <property type="entry name" value="Znf_C2H2_type"/>
</dbReference>
<evidence type="ECO:0000256" key="1">
    <source>
        <dbReference type="PROSITE-ProRule" id="PRU00042"/>
    </source>
</evidence>
<feature type="compositionally biased region" description="Low complexity" evidence="2">
    <location>
        <begin position="943"/>
        <end position="957"/>
    </location>
</feature>
<feature type="region of interest" description="Disordered" evidence="2">
    <location>
        <begin position="304"/>
        <end position="335"/>
    </location>
</feature>
<feature type="compositionally biased region" description="Low complexity" evidence="2">
    <location>
        <begin position="391"/>
        <end position="400"/>
    </location>
</feature>
<feature type="region of interest" description="Disordered" evidence="2">
    <location>
        <begin position="1213"/>
        <end position="1364"/>
    </location>
</feature>
<reference evidence="4 5" key="1">
    <citation type="submission" date="2015-08" db="EMBL/GenBank/DDBJ databases">
        <title>Ancestral chromatin configuration constrains chromatin evolution on differentiating sex chromosomes in Drosophila.</title>
        <authorList>
            <person name="Zhou Q."/>
            <person name="Bachtrog D."/>
        </authorList>
    </citation>
    <scope>NUCLEOTIDE SEQUENCE [LARGE SCALE GENOMIC DNA]</scope>
    <source>
        <tissue evidence="4">Whole larvae</tissue>
    </source>
</reference>
<evidence type="ECO:0000313" key="5">
    <source>
        <dbReference type="Proteomes" id="UP000494163"/>
    </source>
</evidence>
<feature type="compositionally biased region" description="Low complexity" evidence="2">
    <location>
        <begin position="964"/>
        <end position="974"/>
    </location>
</feature>
<feature type="compositionally biased region" description="Low complexity" evidence="2">
    <location>
        <begin position="882"/>
        <end position="899"/>
    </location>
</feature>
<sequence length="1401" mass="139589">VDKSAASAAGEKDTPEKNASNSSASNSNSCQCNGDMNAASGAAPCAHHACIRRLSNASNNSNSSGGGSNSSSVSAVPPGVFTPSAGSPAAVVSAAASLLAATTAASNATQSATGNSSSGGNGVNAGAANAPGPPGKDAGIKISSHIAAQLAAAAASSSSSNNNNTGGNYAAAGQSNSAVVAAGGDNNKLAKMLAPGLISATCHHTISVPACSANDDESKSPPAKRAKHSDGSKDMVDICIGTSVGTITEPDCLGPCEPGTSVTLEGIVWHETEGGVLVVNVTWRGKTYVGTLLDCTRHDWAPPRFCDSPTEELDSRTPKGRGKRGRSAGLTPDLSNFTETRSSIYFSHAQVHSKLRNGATKGRGATRSASGNAAAAAASNSSSSGNGGGATPSTSPTSFLPPRPEKRKSKDEAPSPLNGEGVDGMSMVNASGIPISASGGGLATQPQSLLNPVTGLNVQINTKKCKTASPCAISPVLLECPEQDCSKKYKHANGLRYHQSHAHGTSGSASSGGGGASSMDEDSMQAPEEPATPPSPQPPAVAAATAPQTPPAASSTSAPAVPAVPNGNATAAATAAAAPVCLNDSNSNNAADAAAAANPALPALPLVVTAAPGTAQAAPPPPQVSLLAPAVPVPTAASNQPVAGGSITAGISGQALSQHQQQLLVGGLGLPGMLSEQQQQALLQQGALKAGVLRFGPPDAAALQQPSPGAASQQSPPGQSPLRPPSLTQDAQQPPAGYAQQQAPPGLKGSPGFNPAAVSVGSKQKKNRKSPGPADFDGSVSREDVQSPAYSDISDDSTPVGEPELLDKSQPSKHIELLGKKPNEVVVGVPTAPAPNMPPSLAGYSMYPFYPAAQQPQPPPQQPTQQQQQPQYMVQSGPDALQPGKPTPQQQQQQQLPQTVAPPPSSQTQPTHLLAPPAQQAVAHLTDYSNKNKEPPLDLMTKPPQQQQSAGQQAGQPENNGKDSLSNSSQSAQSQPPPVNLSAVPGPPPGALPPGMAGLAGLAAGQQAYQAGAAHQAGNQTGAQCGTATTAAASAATAAAAATTAAAAATAAACVASQGSASFGRLSEHLSASFHEPGSSSTRGGAATVESPKQKNSNNDDDQQQLKVKQEGQKPTMETQGPPPPPTSQYFLHPSYISPAPFGFDPNHPMYRNVLMSAAGPYNAPPYHLPIPRYHAPEDLSRNPGTKALDALHHAASQYYTTHKIHELSERALKSPTSASGPVKVSVSSPSLGPPQPGGPSNSGPGSNPNVLGGNGPSQPGSAPSGAGGVPLNLQPPPGSLGAPTPNKQTDLSTQKSHGVAPGAALDAHKQPMPGAPPIGAGPAGNGAVGVPGGAGNGAGAGGAGADSRSPPPQRHVHTHHHTHVGLGYPMYPAPYGAAVLASQQAAAVAVINPFPPGPSK</sequence>
<dbReference type="PANTHER" id="PTHR21564:SF5">
    <property type="entry name" value="SCRIBBLER, ISOFORM J"/>
    <property type="match status" value="1"/>
</dbReference>
<feature type="compositionally biased region" description="Low complexity" evidence="2">
    <location>
        <begin position="362"/>
        <end position="384"/>
    </location>
</feature>
<dbReference type="EMBL" id="CP012524">
    <property type="protein sequence ID" value="ALC42389.1"/>
    <property type="molecule type" value="Genomic_DNA"/>
</dbReference>
<evidence type="ECO:0000259" key="3">
    <source>
        <dbReference type="PROSITE" id="PS50157"/>
    </source>
</evidence>
<dbReference type="Proteomes" id="UP000494163">
    <property type="component" value="Chromosome 2R"/>
</dbReference>
<feature type="compositionally biased region" description="Low complexity" evidence="2">
    <location>
        <begin position="18"/>
        <end position="29"/>
    </location>
</feature>
<accession>A0A0M3QVG7</accession>
<feature type="region of interest" description="Disordered" evidence="2">
    <location>
        <begin position="109"/>
        <end position="140"/>
    </location>
</feature>
<keyword evidence="1" id="KW-0863">Zinc-finger</keyword>
<feature type="compositionally biased region" description="Polar residues" evidence="2">
    <location>
        <begin position="1286"/>
        <end position="1297"/>
    </location>
</feature>
<feature type="region of interest" description="Disordered" evidence="2">
    <location>
        <begin position="211"/>
        <end position="231"/>
    </location>
</feature>
<feature type="compositionally biased region" description="Basic residues" evidence="2">
    <location>
        <begin position="1355"/>
        <end position="1364"/>
    </location>
</feature>
<dbReference type="OrthoDB" id="5863628at2759"/>
<feature type="compositionally biased region" description="Pro residues" evidence="2">
    <location>
        <begin position="530"/>
        <end position="539"/>
    </location>
</feature>
<feature type="compositionally biased region" description="Low complexity" evidence="2">
    <location>
        <begin position="540"/>
        <end position="561"/>
    </location>
</feature>
<name>A0A0M3QVG7_DROBS</name>
<dbReference type="PANTHER" id="PTHR21564">
    <property type="entry name" value="BRAKELESS PROTEIN"/>
    <property type="match status" value="1"/>
</dbReference>
<dbReference type="GO" id="GO:0005634">
    <property type="term" value="C:nucleus"/>
    <property type="evidence" value="ECO:0007669"/>
    <property type="project" value="TreeGrafter"/>
</dbReference>
<feature type="compositionally biased region" description="Low complexity" evidence="2">
    <location>
        <begin position="1239"/>
        <end position="1265"/>
    </location>
</feature>
<evidence type="ECO:0000256" key="2">
    <source>
        <dbReference type="SAM" id="MobiDB-lite"/>
    </source>
</evidence>
<feature type="region of interest" description="Disordered" evidence="2">
    <location>
        <begin position="355"/>
        <end position="426"/>
    </location>
</feature>
<keyword evidence="1" id="KW-0862">Zinc</keyword>
<feature type="region of interest" description="Disordered" evidence="2">
    <location>
        <begin position="1072"/>
        <end position="1132"/>
    </location>
</feature>
<dbReference type="STRING" id="30019.A0A0M3QVG7"/>